<name>A0A078B253_STYLE</name>
<proteinExistence type="predicted"/>
<evidence type="ECO:0000256" key="1">
    <source>
        <dbReference type="SAM" id="MobiDB-lite"/>
    </source>
</evidence>
<keyword evidence="3" id="KW-1185">Reference proteome</keyword>
<dbReference type="InParanoid" id="A0A078B253"/>
<feature type="region of interest" description="Disordered" evidence="1">
    <location>
        <begin position="87"/>
        <end position="107"/>
    </location>
</feature>
<feature type="compositionally biased region" description="Low complexity" evidence="1">
    <location>
        <begin position="38"/>
        <end position="59"/>
    </location>
</feature>
<reference evidence="2 3" key="1">
    <citation type="submission" date="2014-06" db="EMBL/GenBank/DDBJ databases">
        <authorList>
            <person name="Swart Estienne"/>
        </authorList>
    </citation>
    <scope>NUCLEOTIDE SEQUENCE [LARGE SCALE GENOMIC DNA]</scope>
    <source>
        <strain evidence="2 3">130c</strain>
    </source>
</reference>
<protein>
    <submittedName>
        <fullName evidence="2">Uncharacterized protein</fullName>
    </submittedName>
</protein>
<evidence type="ECO:0000313" key="3">
    <source>
        <dbReference type="Proteomes" id="UP000039865"/>
    </source>
</evidence>
<accession>A0A078B253</accession>
<feature type="compositionally biased region" description="Polar residues" evidence="1">
    <location>
        <begin position="27"/>
        <end position="37"/>
    </location>
</feature>
<evidence type="ECO:0000313" key="2">
    <source>
        <dbReference type="EMBL" id="CDW87488.1"/>
    </source>
</evidence>
<dbReference type="Proteomes" id="UP000039865">
    <property type="component" value="Unassembled WGS sequence"/>
</dbReference>
<dbReference type="AlphaFoldDB" id="A0A078B253"/>
<organism evidence="2 3">
    <name type="scientific">Stylonychia lemnae</name>
    <name type="common">Ciliate</name>
    <dbReference type="NCBI Taxonomy" id="5949"/>
    <lineage>
        <taxon>Eukaryota</taxon>
        <taxon>Sar</taxon>
        <taxon>Alveolata</taxon>
        <taxon>Ciliophora</taxon>
        <taxon>Intramacronucleata</taxon>
        <taxon>Spirotrichea</taxon>
        <taxon>Stichotrichia</taxon>
        <taxon>Sporadotrichida</taxon>
        <taxon>Oxytrichidae</taxon>
        <taxon>Stylonychinae</taxon>
        <taxon>Stylonychia</taxon>
    </lineage>
</organism>
<sequence length="363" mass="41050">MEVSIENKRIKTEFDKLQKQLQEMKLNGNQSYTEDTMSTNSSNGHYNNNSQNNSQNSQQTPRDTNGVTKLFKLFGAGALIQGNNNVVNQQQQQQKKNQPVPQPTPQKKPIVVDEQYENEQKQVINNMQDQILSKIMEIKGLQKQIEDLNQELGKTKGNIAIVKERCEDLSTDIEIYQANQRKTDQMLIQKDKEISDLKLELQKVRSTSEKELKKLRKAYEQQTQTKQPSQPMSGGNTANTAQIVSTGGSNQGNKSSVRTGEKSMFDPFSMFRNQHPENRLSIQSRGKMDLNSTFADPGGDNMFANEIDSNSKKTSIDDSATKAMSRNRMGTQKSHLFQRTLGILGFGKQQEQPQVTPENQLSL</sequence>
<feature type="compositionally biased region" description="Polar residues" evidence="1">
    <location>
        <begin position="220"/>
        <end position="258"/>
    </location>
</feature>
<dbReference type="EMBL" id="CCKQ01015659">
    <property type="protein sequence ID" value="CDW87488.1"/>
    <property type="molecule type" value="Genomic_DNA"/>
</dbReference>
<gene>
    <name evidence="2" type="primary">Contig9391.g10036</name>
    <name evidence="2" type="ORF">STYLEM_16593</name>
</gene>
<feature type="compositionally biased region" description="Low complexity" evidence="1">
    <location>
        <begin position="87"/>
        <end position="99"/>
    </location>
</feature>
<feature type="region of interest" description="Disordered" evidence="1">
    <location>
        <begin position="21"/>
        <end position="64"/>
    </location>
</feature>
<feature type="region of interest" description="Disordered" evidence="1">
    <location>
        <begin position="210"/>
        <end position="261"/>
    </location>
</feature>